<evidence type="ECO:0000259" key="1">
    <source>
        <dbReference type="SMART" id="SM00857"/>
    </source>
</evidence>
<accession>A0A4S2AXJ6</accession>
<feature type="domain" description="Resolvase/invertase-type recombinase catalytic" evidence="1">
    <location>
        <begin position="3"/>
        <end position="130"/>
    </location>
</feature>
<dbReference type="Gene3D" id="3.40.50.1390">
    <property type="entry name" value="Resolvase, N-terminal catalytic domain"/>
    <property type="match status" value="1"/>
</dbReference>
<organism evidence="2 3">
    <name type="scientific">Bacteroides muris</name>
    <name type="common">ex Afrizal et al. 2022</name>
    <dbReference type="NCBI Taxonomy" id="2516960"/>
    <lineage>
        <taxon>Bacteria</taxon>
        <taxon>Pseudomonadati</taxon>
        <taxon>Bacteroidota</taxon>
        <taxon>Bacteroidia</taxon>
        <taxon>Bacteroidales</taxon>
        <taxon>Bacteroidaceae</taxon>
        <taxon>Bacteroides</taxon>
    </lineage>
</organism>
<dbReference type="GO" id="GO:0003677">
    <property type="term" value="F:DNA binding"/>
    <property type="evidence" value="ECO:0007669"/>
    <property type="project" value="InterPro"/>
</dbReference>
<dbReference type="EMBL" id="SRYZ01000018">
    <property type="protein sequence ID" value="TGY06286.1"/>
    <property type="molecule type" value="Genomic_DNA"/>
</dbReference>
<dbReference type="InterPro" id="IPR006119">
    <property type="entry name" value="Resolv_N"/>
</dbReference>
<proteinExistence type="predicted"/>
<reference evidence="2 3" key="1">
    <citation type="submission" date="2019-04" db="EMBL/GenBank/DDBJ databases">
        <title>Microbes associate with the intestines of laboratory mice.</title>
        <authorList>
            <person name="Navarre W."/>
            <person name="Wong E."/>
            <person name="Huang K."/>
            <person name="Tropini C."/>
            <person name="Ng K."/>
            <person name="Yu B."/>
        </authorList>
    </citation>
    <scope>NUCLEOTIDE SEQUENCE [LARGE SCALE GENOMIC DNA]</scope>
    <source>
        <strain evidence="2 3">NM69_E16B</strain>
    </source>
</reference>
<dbReference type="SMART" id="SM00857">
    <property type="entry name" value="Resolvase"/>
    <property type="match status" value="1"/>
</dbReference>
<sequence>MAKVGYIFKAAGYDGFDTDKEWMEQYGCVQVIEEENGHEKLRPQWKQLMASLERGDELVVSKFSNALRGSRELATFIEFCRVKVVRIVSIHDKIDSRGDLFPETKASDVLEMFGSLPEECAMLRKASAHIIHLKQNINQPTKEKNISRAEREKTIVAMYNNGHSIDDIWKVSGFNSRSSVFRILNKYGVSLNRGKFSGPLGKRKPKEE</sequence>
<dbReference type="RefSeq" id="WP_136010221.1">
    <property type="nucleotide sequence ID" value="NZ_SRYZ01000018.1"/>
</dbReference>
<dbReference type="InterPro" id="IPR036162">
    <property type="entry name" value="Resolvase-like_N_sf"/>
</dbReference>
<dbReference type="GO" id="GO:0000150">
    <property type="term" value="F:DNA strand exchange activity"/>
    <property type="evidence" value="ECO:0007669"/>
    <property type="project" value="InterPro"/>
</dbReference>
<evidence type="ECO:0000313" key="2">
    <source>
        <dbReference type="EMBL" id="TGY06286.1"/>
    </source>
</evidence>
<evidence type="ECO:0000313" key="3">
    <source>
        <dbReference type="Proteomes" id="UP000310532"/>
    </source>
</evidence>
<dbReference type="Pfam" id="PF00239">
    <property type="entry name" value="Resolvase"/>
    <property type="match status" value="1"/>
</dbReference>
<keyword evidence="3" id="KW-1185">Reference proteome</keyword>
<comment type="caution">
    <text evidence="2">The sequence shown here is derived from an EMBL/GenBank/DDBJ whole genome shotgun (WGS) entry which is preliminary data.</text>
</comment>
<dbReference type="Gene3D" id="1.10.10.60">
    <property type="entry name" value="Homeodomain-like"/>
    <property type="match status" value="1"/>
</dbReference>
<name>A0A4S2AXJ6_9BACE</name>
<protein>
    <submittedName>
        <fullName evidence="2">Recombinase family protein</fullName>
    </submittedName>
</protein>
<dbReference type="SUPFAM" id="SSF53041">
    <property type="entry name" value="Resolvase-like"/>
    <property type="match status" value="1"/>
</dbReference>
<dbReference type="Proteomes" id="UP000310532">
    <property type="component" value="Unassembled WGS sequence"/>
</dbReference>
<dbReference type="AlphaFoldDB" id="A0A4S2AXJ6"/>
<gene>
    <name evidence="2" type="ORF">E5355_09790</name>
</gene>